<feature type="compositionally biased region" description="Basic residues" evidence="1">
    <location>
        <begin position="1"/>
        <end position="25"/>
    </location>
</feature>
<reference evidence="2" key="1">
    <citation type="submission" date="2017-01" db="EMBL/GenBank/DDBJ databases">
        <title>High-throughput sequencing uncovers low homogeneity in the biogeography of single-stranded DNA viruses.</title>
        <authorList>
            <person name="Pearson V.M."/>
            <person name="Rokyta D.R."/>
        </authorList>
    </citation>
    <scope>NUCLEOTIDE SEQUENCE</scope>
</reference>
<evidence type="ECO:0000256" key="1">
    <source>
        <dbReference type="SAM" id="MobiDB-lite"/>
    </source>
</evidence>
<accession>A0A2K9LSG7</accession>
<feature type="region of interest" description="Disordered" evidence="1">
    <location>
        <begin position="1"/>
        <end position="39"/>
    </location>
</feature>
<name>A0A2K9LSG7_9VIRU</name>
<dbReference type="EMBL" id="KY487774">
    <property type="protein sequence ID" value="AUM61621.1"/>
    <property type="molecule type" value="Genomic_DNA"/>
</dbReference>
<gene>
    <name evidence="2" type="primary">Cap</name>
</gene>
<evidence type="ECO:0000313" key="2">
    <source>
        <dbReference type="EMBL" id="AUM61812.1"/>
    </source>
</evidence>
<protein>
    <submittedName>
        <fullName evidence="2">Putative capsid</fullName>
    </submittedName>
</protein>
<dbReference type="EMBL" id="KY487872">
    <property type="protein sequence ID" value="AUM61812.1"/>
    <property type="molecule type" value="Genomic_DNA"/>
</dbReference>
<proteinExistence type="predicted"/>
<organism evidence="2">
    <name type="scientific">uncultured virus</name>
    <dbReference type="NCBI Taxonomy" id="340016"/>
    <lineage>
        <taxon>Viruses</taxon>
        <taxon>environmental samples</taxon>
    </lineage>
</organism>
<sequence>MPYKRSRRSRRTRRPRTRRTRRYRKRDADQTRGRFKPRFLGTTKNGITPAFQTKLMYSQDYNVSTDGFGIYWQQYRLNGCNDPDYGLGGHSVYMWDQLTPLYNRYVVTGCKVEVVGRWRTNNIDTNPIVGNIIMTAGNVSLILPSSPGDAREKQLGFVHTQSDTRVYKVSRYYDIAQVLGVPKTRVRNDDVFSSLVSADPTSSTQAIMHIGFVNQNPAVVTNWQGQVTMTYYVKLFDPKQFAQS</sequence>